<dbReference type="Pfam" id="PF00128">
    <property type="entry name" value="Alpha-amylase"/>
    <property type="match status" value="1"/>
</dbReference>
<dbReference type="RefSeq" id="WP_264511913.1">
    <property type="nucleotide sequence ID" value="NZ_JAPDDR010000002.1"/>
</dbReference>
<keyword evidence="7" id="KW-1185">Reference proteome</keyword>
<evidence type="ECO:0000256" key="4">
    <source>
        <dbReference type="SAM" id="MobiDB-lite"/>
    </source>
</evidence>
<feature type="domain" description="Glycosyl hydrolase family 13 catalytic" evidence="5">
    <location>
        <begin position="178"/>
        <end position="588"/>
    </location>
</feature>
<evidence type="ECO:0000313" key="6">
    <source>
        <dbReference type="EMBL" id="MCW1912963.1"/>
    </source>
</evidence>
<dbReference type="InterPro" id="IPR014756">
    <property type="entry name" value="Ig_E-set"/>
</dbReference>
<dbReference type="CDD" id="cd02856">
    <property type="entry name" value="E_set_GDE_Isoamylase_N"/>
    <property type="match status" value="1"/>
</dbReference>
<dbReference type="Proteomes" id="UP001165653">
    <property type="component" value="Unassembled WGS sequence"/>
</dbReference>
<dbReference type="InterPro" id="IPR013783">
    <property type="entry name" value="Ig-like_fold"/>
</dbReference>
<dbReference type="Gene3D" id="3.20.20.80">
    <property type="entry name" value="Glycosidases"/>
    <property type="match status" value="1"/>
</dbReference>
<reference evidence="6" key="1">
    <citation type="submission" date="2022-10" db="EMBL/GenBank/DDBJ databases">
        <title>Luteolibacter sp. GHJ8, whole genome shotgun sequencing project.</title>
        <authorList>
            <person name="Zhao G."/>
            <person name="Shen L."/>
        </authorList>
    </citation>
    <scope>NUCLEOTIDE SEQUENCE</scope>
    <source>
        <strain evidence="6">GHJ8</strain>
    </source>
</reference>
<evidence type="ECO:0000259" key="5">
    <source>
        <dbReference type="SMART" id="SM00642"/>
    </source>
</evidence>
<dbReference type="SMART" id="SM00642">
    <property type="entry name" value="Aamy"/>
    <property type="match status" value="1"/>
</dbReference>
<comment type="caution">
    <text evidence="6">The sequence shown here is derived from an EMBL/GenBank/DDBJ whole genome shotgun (WGS) entry which is preliminary data.</text>
</comment>
<evidence type="ECO:0000256" key="3">
    <source>
        <dbReference type="ARBA" id="ARBA00023295"/>
    </source>
</evidence>
<proteinExistence type="inferred from homology"/>
<keyword evidence="3" id="KW-0326">Glycosidase</keyword>
<dbReference type="InterPro" id="IPR013780">
    <property type="entry name" value="Glyco_hydro_b"/>
</dbReference>
<dbReference type="InterPro" id="IPR011837">
    <property type="entry name" value="Glycogen_debranch_GlgX"/>
</dbReference>
<dbReference type="SUPFAM" id="SSF81296">
    <property type="entry name" value="E set domains"/>
    <property type="match status" value="1"/>
</dbReference>
<dbReference type="SUPFAM" id="SSF51445">
    <property type="entry name" value="(Trans)glycosidases"/>
    <property type="match status" value="1"/>
</dbReference>
<dbReference type="PANTHER" id="PTHR43002">
    <property type="entry name" value="GLYCOGEN DEBRANCHING ENZYME"/>
    <property type="match status" value="1"/>
</dbReference>
<feature type="region of interest" description="Disordered" evidence="4">
    <location>
        <begin position="1"/>
        <end position="24"/>
    </location>
</feature>
<dbReference type="EMBL" id="JAPDDR010000002">
    <property type="protein sequence ID" value="MCW1912963.1"/>
    <property type="molecule type" value="Genomic_DNA"/>
</dbReference>
<dbReference type="InterPro" id="IPR017853">
    <property type="entry name" value="GH"/>
</dbReference>
<dbReference type="NCBIfam" id="TIGR02100">
    <property type="entry name" value="glgX_debranch"/>
    <property type="match status" value="1"/>
</dbReference>
<dbReference type="CDD" id="cd11326">
    <property type="entry name" value="AmyAc_Glg_debranch"/>
    <property type="match status" value="1"/>
</dbReference>
<evidence type="ECO:0000313" key="7">
    <source>
        <dbReference type="Proteomes" id="UP001165653"/>
    </source>
</evidence>
<dbReference type="InterPro" id="IPR044505">
    <property type="entry name" value="GlgX_Isoamylase_N_E_set"/>
</dbReference>
<sequence length="721" mass="80516">MHQPNRSSCDVPEEPVLDPGSPFPQGATWTGEGVNFSLFAERAEIVELCLFNHPSDTEESRRIRLTQKTNGIWHCFLPDLGPGQLYGYRVHGPYDPTAGLRYNPNKLLLDPYAKGIGRALVWDDALFGYTVGHEDGDLSFDTRDSAPFAPLGCVIDGSFDWGDDKAIQRPWCETIVYETHVRGFSMKHPQILEEMRGTYAALGSPEAIAHFQKLGVTAIELMPIHHFIQDRHLLERGLSNYWGYNSLGYFAPEPSYGGGGCPHSIAREFKQMVKSLHAAGLEVILDVVYNHTAEGSELGPTLSFRGIDNHAYYRLAKDAPRYYMDYTGCGNTLNMVHPHSLRLLMDSLRYWVTEMHVDGFRFDLASALARELHEVNQLGPFFDAIYQDPVLALVKLIAEPWDLGEGGYQVGNFPPGWTEWNGKYRDTVRRFWKGEHATGADLATRLSGSADLYETTGRKPSASINFVTAHDGFTMRDLVSYENKHNEANGEGNADGLDQNDSWNCGAEGETGDPGILQLRARQQRNLLATLIFSQGVPMISGGDEIGRTQHGNNNGYCQGNELTWYDWQPGEAGADLLEFTRRVVSIRRGHPNLRRHSFREEDPLVAPGANSLAWLRSDGVWMGDNDWEEPWIRTLGVYLAGTAPEIRDDRGNRVPDDDFILLLNAHDEPLSFALPDNLPDGWTVALDTAAPDTWSGRPEAPAELPVQMSAHSLVLLRHAR</sequence>
<dbReference type="Gene3D" id="2.60.40.10">
    <property type="entry name" value="Immunoglobulins"/>
    <property type="match status" value="1"/>
</dbReference>
<evidence type="ECO:0000256" key="2">
    <source>
        <dbReference type="ARBA" id="ARBA00022801"/>
    </source>
</evidence>
<dbReference type="InterPro" id="IPR006047">
    <property type="entry name" value="GH13_cat_dom"/>
</dbReference>
<organism evidence="6 7">
    <name type="scientific">Luteolibacter rhizosphaerae</name>
    <dbReference type="NCBI Taxonomy" id="2989719"/>
    <lineage>
        <taxon>Bacteria</taxon>
        <taxon>Pseudomonadati</taxon>
        <taxon>Verrucomicrobiota</taxon>
        <taxon>Verrucomicrobiia</taxon>
        <taxon>Verrucomicrobiales</taxon>
        <taxon>Verrucomicrobiaceae</taxon>
        <taxon>Luteolibacter</taxon>
    </lineage>
</organism>
<gene>
    <name evidence="6" type="primary">glgX</name>
    <name evidence="6" type="ORF">OJ996_05235</name>
</gene>
<accession>A0ABT3FZH1</accession>
<dbReference type="SUPFAM" id="SSF51011">
    <property type="entry name" value="Glycosyl hydrolase domain"/>
    <property type="match status" value="1"/>
</dbReference>
<comment type="similarity">
    <text evidence="1">Belongs to the glycosyl hydrolase 13 family.</text>
</comment>
<name>A0ABT3FZH1_9BACT</name>
<keyword evidence="2" id="KW-0378">Hydrolase</keyword>
<dbReference type="InterPro" id="IPR004193">
    <property type="entry name" value="Glyco_hydro_13_N"/>
</dbReference>
<dbReference type="Gene3D" id="2.60.40.1180">
    <property type="entry name" value="Golgi alpha-mannosidase II"/>
    <property type="match status" value="1"/>
</dbReference>
<evidence type="ECO:0000256" key="1">
    <source>
        <dbReference type="ARBA" id="ARBA00008061"/>
    </source>
</evidence>
<protein>
    <submittedName>
        <fullName evidence="6">Glycogen debranching protein GlgX</fullName>
    </submittedName>
</protein>
<dbReference type="Pfam" id="PF02922">
    <property type="entry name" value="CBM_48"/>
    <property type="match status" value="1"/>
</dbReference>